<feature type="region of interest" description="Disordered" evidence="1">
    <location>
        <begin position="1"/>
        <end position="23"/>
    </location>
</feature>
<comment type="caution">
    <text evidence="2">The sequence shown here is derived from an EMBL/GenBank/DDBJ whole genome shotgun (WGS) entry which is preliminary data.</text>
</comment>
<evidence type="ECO:0000313" key="3">
    <source>
        <dbReference type="Proteomes" id="UP001600888"/>
    </source>
</evidence>
<accession>A0ABR4DQF2</accession>
<feature type="compositionally biased region" description="Basic and acidic residues" evidence="1">
    <location>
        <begin position="1"/>
        <end position="17"/>
    </location>
</feature>
<proteinExistence type="predicted"/>
<evidence type="ECO:0000313" key="2">
    <source>
        <dbReference type="EMBL" id="KAL2272426.1"/>
    </source>
</evidence>
<gene>
    <name evidence="2" type="ORF">FJTKL_06592</name>
</gene>
<name>A0ABR4DQF2_9PEZI</name>
<reference evidence="2 3" key="1">
    <citation type="submission" date="2024-03" db="EMBL/GenBank/DDBJ databases">
        <title>A high-quality draft genome sequence of Diaporthe vaccinii, a causative agent of upright dieback and viscid rot disease in cranberry plants.</title>
        <authorList>
            <person name="Sarrasin M."/>
            <person name="Lang B.F."/>
            <person name="Burger G."/>
        </authorList>
    </citation>
    <scope>NUCLEOTIDE SEQUENCE [LARGE SCALE GENOMIC DNA]</scope>
    <source>
        <strain evidence="2 3">IS7</strain>
    </source>
</reference>
<evidence type="ECO:0000256" key="1">
    <source>
        <dbReference type="SAM" id="MobiDB-lite"/>
    </source>
</evidence>
<protein>
    <submittedName>
        <fullName evidence="2">Uncharacterized protein</fullName>
    </submittedName>
</protein>
<keyword evidence="3" id="KW-1185">Reference proteome</keyword>
<organism evidence="2 3">
    <name type="scientific">Diaporthe vaccinii</name>
    <dbReference type="NCBI Taxonomy" id="105482"/>
    <lineage>
        <taxon>Eukaryota</taxon>
        <taxon>Fungi</taxon>
        <taxon>Dikarya</taxon>
        <taxon>Ascomycota</taxon>
        <taxon>Pezizomycotina</taxon>
        <taxon>Sordariomycetes</taxon>
        <taxon>Sordariomycetidae</taxon>
        <taxon>Diaporthales</taxon>
        <taxon>Diaporthaceae</taxon>
        <taxon>Diaporthe</taxon>
        <taxon>Diaporthe eres species complex</taxon>
    </lineage>
</organism>
<dbReference type="Proteomes" id="UP001600888">
    <property type="component" value="Unassembled WGS sequence"/>
</dbReference>
<sequence>MSDKDRESAWSADDHPRYPPLPDWDLWQSAGLPEEEKVGFQELICRQLESSDSTPSGRVKPHEIKDQYATWEDLGTLRTPNVTPHLVTVEQWLV</sequence>
<dbReference type="EMBL" id="JBAWTH010000239">
    <property type="protein sequence ID" value="KAL2272426.1"/>
    <property type="molecule type" value="Genomic_DNA"/>
</dbReference>